<dbReference type="HOGENOM" id="CLU_2528127_0_0_1"/>
<name>A0A0D0D6M7_9AGAM</name>
<dbReference type="EMBL" id="KN826307">
    <property type="protein sequence ID" value="KIK79331.1"/>
    <property type="molecule type" value="Genomic_DNA"/>
</dbReference>
<evidence type="ECO:0000313" key="2">
    <source>
        <dbReference type="Proteomes" id="UP000054538"/>
    </source>
</evidence>
<protein>
    <submittedName>
        <fullName evidence="1">Uncharacterized protein</fullName>
    </submittedName>
</protein>
<gene>
    <name evidence="1" type="ORF">PAXRUDRAFT_834165</name>
</gene>
<keyword evidence="2" id="KW-1185">Reference proteome</keyword>
<dbReference type="Proteomes" id="UP000054538">
    <property type="component" value="Unassembled WGS sequence"/>
</dbReference>
<sequence length="84" mass="9137">MQCNDGLIWASNHVPTGNEAHGLGNSYAPEPHGCFLITQPDNNSRNRGNCSPHHHVLLARTTSCEKGSYGDISGVYPPRFKYAA</sequence>
<proteinExistence type="predicted"/>
<dbReference type="AlphaFoldDB" id="A0A0D0D6M7"/>
<reference evidence="2" key="2">
    <citation type="submission" date="2015-01" db="EMBL/GenBank/DDBJ databases">
        <title>Evolutionary Origins and Diversification of the Mycorrhizal Mutualists.</title>
        <authorList>
            <consortium name="DOE Joint Genome Institute"/>
            <consortium name="Mycorrhizal Genomics Consortium"/>
            <person name="Kohler A."/>
            <person name="Kuo A."/>
            <person name="Nagy L.G."/>
            <person name="Floudas D."/>
            <person name="Copeland A."/>
            <person name="Barry K.W."/>
            <person name="Cichocki N."/>
            <person name="Veneault-Fourrey C."/>
            <person name="LaButti K."/>
            <person name="Lindquist E.A."/>
            <person name="Lipzen A."/>
            <person name="Lundell T."/>
            <person name="Morin E."/>
            <person name="Murat C."/>
            <person name="Riley R."/>
            <person name="Ohm R."/>
            <person name="Sun H."/>
            <person name="Tunlid A."/>
            <person name="Henrissat B."/>
            <person name="Grigoriev I.V."/>
            <person name="Hibbett D.S."/>
            <person name="Martin F."/>
        </authorList>
    </citation>
    <scope>NUCLEOTIDE SEQUENCE [LARGE SCALE GENOMIC DNA]</scope>
    <source>
        <strain evidence="2">Ve08.2h10</strain>
    </source>
</reference>
<reference evidence="1 2" key="1">
    <citation type="submission" date="2014-04" db="EMBL/GenBank/DDBJ databases">
        <authorList>
            <consortium name="DOE Joint Genome Institute"/>
            <person name="Kuo A."/>
            <person name="Kohler A."/>
            <person name="Jargeat P."/>
            <person name="Nagy L.G."/>
            <person name="Floudas D."/>
            <person name="Copeland A."/>
            <person name="Barry K.W."/>
            <person name="Cichocki N."/>
            <person name="Veneault-Fourrey C."/>
            <person name="LaButti K."/>
            <person name="Lindquist E.A."/>
            <person name="Lipzen A."/>
            <person name="Lundell T."/>
            <person name="Morin E."/>
            <person name="Murat C."/>
            <person name="Sun H."/>
            <person name="Tunlid A."/>
            <person name="Henrissat B."/>
            <person name="Grigoriev I.V."/>
            <person name="Hibbett D.S."/>
            <person name="Martin F."/>
            <person name="Nordberg H.P."/>
            <person name="Cantor M.N."/>
            <person name="Hua S.X."/>
        </authorList>
    </citation>
    <scope>NUCLEOTIDE SEQUENCE [LARGE SCALE GENOMIC DNA]</scope>
    <source>
        <strain evidence="1 2">Ve08.2h10</strain>
    </source>
</reference>
<evidence type="ECO:0000313" key="1">
    <source>
        <dbReference type="EMBL" id="KIK79331.1"/>
    </source>
</evidence>
<organism evidence="1 2">
    <name type="scientific">Paxillus rubicundulus Ve08.2h10</name>
    <dbReference type="NCBI Taxonomy" id="930991"/>
    <lineage>
        <taxon>Eukaryota</taxon>
        <taxon>Fungi</taxon>
        <taxon>Dikarya</taxon>
        <taxon>Basidiomycota</taxon>
        <taxon>Agaricomycotina</taxon>
        <taxon>Agaricomycetes</taxon>
        <taxon>Agaricomycetidae</taxon>
        <taxon>Boletales</taxon>
        <taxon>Paxilineae</taxon>
        <taxon>Paxillaceae</taxon>
        <taxon>Paxillus</taxon>
    </lineage>
</organism>
<accession>A0A0D0D6M7</accession>
<dbReference type="InParanoid" id="A0A0D0D6M7"/>